<dbReference type="Gene3D" id="1.10.10.10">
    <property type="entry name" value="Winged helix-like DNA-binding domain superfamily/Winged helix DNA-binding domain"/>
    <property type="match status" value="1"/>
</dbReference>
<dbReference type="InterPro" id="IPR005561">
    <property type="entry name" value="ANTAR"/>
</dbReference>
<dbReference type="PROSITE" id="PS50921">
    <property type="entry name" value="ANTAR"/>
    <property type="match status" value="1"/>
</dbReference>
<evidence type="ECO:0000256" key="1">
    <source>
        <dbReference type="PROSITE-ProRule" id="PRU00169"/>
    </source>
</evidence>
<dbReference type="Gene3D" id="3.40.50.2300">
    <property type="match status" value="1"/>
</dbReference>
<evidence type="ECO:0000313" key="4">
    <source>
        <dbReference type="EMBL" id="SKA18854.1"/>
    </source>
</evidence>
<dbReference type="PROSITE" id="PS50110">
    <property type="entry name" value="RESPONSE_REGULATORY"/>
    <property type="match status" value="1"/>
</dbReference>
<protein>
    <submittedName>
        <fullName evidence="4">Response regulator receiver and ANTAR domain protein</fullName>
    </submittedName>
</protein>
<reference evidence="5" key="1">
    <citation type="submission" date="2017-02" db="EMBL/GenBank/DDBJ databases">
        <authorList>
            <person name="Varghese N."/>
            <person name="Submissions S."/>
        </authorList>
    </citation>
    <scope>NUCLEOTIDE SEQUENCE [LARGE SCALE GENOMIC DNA]</scope>
    <source>
        <strain evidence="5">ATCC BAA-34</strain>
    </source>
</reference>
<dbReference type="InterPro" id="IPR008327">
    <property type="entry name" value="Sig_transdc_resp-reg_antiterm"/>
</dbReference>
<dbReference type="GO" id="GO:0000160">
    <property type="term" value="P:phosphorelay signal transduction system"/>
    <property type="evidence" value="ECO:0007669"/>
    <property type="project" value="InterPro"/>
</dbReference>
<comment type="caution">
    <text evidence="1">Lacks conserved residue(s) required for the propagation of feature annotation.</text>
</comment>
<dbReference type="AlphaFoldDB" id="A0A1T4RSA5"/>
<evidence type="ECO:0000259" key="2">
    <source>
        <dbReference type="PROSITE" id="PS50110"/>
    </source>
</evidence>
<proteinExistence type="predicted"/>
<dbReference type="Proteomes" id="UP000190102">
    <property type="component" value="Unassembled WGS sequence"/>
</dbReference>
<organism evidence="4 5">
    <name type="scientific">Trichlorobacter thiogenes</name>
    <dbReference type="NCBI Taxonomy" id="115783"/>
    <lineage>
        <taxon>Bacteria</taxon>
        <taxon>Pseudomonadati</taxon>
        <taxon>Thermodesulfobacteriota</taxon>
        <taxon>Desulfuromonadia</taxon>
        <taxon>Geobacterales</taxon>
        <taxon>Geobacteraceae</taxon>
        <taxon>Trichlorobacter</taxon>
    </lineage>
</organism>
<gene>
    <name evidence="4" type="ORF">SAMN02745119_03043</name>
</gene>
<dbReference type="GO" id="GO:0003723">
    <property type="term" value="F:RNA binding"/>
    <property type="evidence" value="ECO:0007669"/>
    <property type="project" value="InterPro"/>
</dbReference>
<dbReference type="STRING" id="115783.SAMN02745119_03043"/>
<dbReference type="InterPro" id="IPR001789">
    <property type="entry name" value="Sig_transdc_resp-reg_receiver"/>
</dbReference>
<feature type="domain" description="Response regulatory" evidence="2">
    <location>
        <begin position="1"/>
        <end position="114"/>
    </location>
</feature>
<keyword evidence="5" id="KW-1185">Reference proteome</keyword>
<dbReference type="PIRSF" id="PIRSF036382">
    <property type="entry name" value="RR_antiterm"/>
    <property type="match status" value="1"/>
</dbReference>
<dbReference type="InterPro" id="IPR011006">
    <property type="entry name" value="CheY-like_superfamily"/>
</dbReference>
<dbReference type="Pfam" id="PF03861">
    <property type="entry name" value="ANTAR"/>
    <property type="match status" value="1"/>
</dbReference>
<dbReference type="SMART" id="SM01012">
    <property type="entry name" value="ANTAR"/>
    <property type="match status" value="1"/>
</dbReference>
<dbReference type="EMBL" id="FUWR01000024">
    <property type="protein sequence ID" value="SKA18854.1"/>
    <property type="molecule type" value="Genomic_DNA"/>
</dbReference>
<sequence>MLICSPDPVFRDHLTRLLAAIGGYRAAVSVSPAAALQSALEQPPDLLICSHEPALCDGITLTTSLRGKVWVPVLLAAKNWTPELVKAAVTAGVAAFLASFPTEPELAHALIEARIRLEHEDLLRTKLRESEQRLADRKVIEKAKGLLMEQERISEDAAFKLMRSQSMTRRVSMAQLAEELLISMSNQG</sequence>
<accession>A0A1T4RSA5</accession>
<feature type="domain" description="ANTAR" evidence="3">
    <location>
        <begin position="120"/>
        <end position="181"/>
    </location>
</feature>
<dbReference type="InterPro" id="IPR036388">
    <property type="entry name" value="WH-like_DNA-bd_sf"/>
</dbReference>
<evidence type="ECO:0000313" key="5">
    <source>
        <dbReference type="Proteomes" id="UP000190102"/>
    </source>
</evidence>
<evidence type="ECO:0000259" key="3">
    <source>
        <dbReference type="PROSITE" id="PS50921"/>
    </source>
</evidence>
<name>A0A1T4RSA5_9BACT</name>
<dbReference type="SUPFAM" id="SSF52172">
    <property type="entry name" value="CheY-like"/>
    <property type="match status" value="1"/>
</dbReference>